<dbReference type="PANTHER" id="PTHR33529:SF7">
    <property type="entry name" value="LIPOPOLYSACCHARIDE EXPORT SYSTEM PERMEASE PROTEIN LPTF"/>
    <property type="match status" value="1"/>
</dbReference>
<dbReference type="eggNOG" id="COG0795">
    <property type="taxonomic scope" value="Bacteria"/>
</dbReference>
<dbReference type="NCBIfam" id="TIGR04407">
    <property type="entry name" value="LptF_YjgP"/>
    <property type="match status" value="1"/>
</dbReference>
<feature type="transmembrane region" description="Helical" evidence="9">
    <location>
        <begin position="15"/>
        <end position="36"/>
    </location>
</feature>
<organism evidence="10 11">
    <name type="scientific">Hylemonella gracilis str. Niagara R</name>
    <dbReference type="NCBI Taxonomy" id="1458275"/>
    <lineage>
        <taxon>Bacteria</taxon>
        <taxon>Pseudomonadati</taxon>
        <taxon>Pseudomonadota</taxon>
        <taxon>Betaproteobacteria</taxon>
        <taxon>Burkholderiales</taxon>
        <taxon>Comamonadaceae</taxon>
        <taxon>Hylemonella</taxon>
    </lineage>
</organism>
<keyword evidence="6 9" id="KW-0812">Transmembrane</keyword>
<evidence type="ECO:0000256" key="8">
    <source>
        <dbReference type="ARBA" id="ARBA00023136"/>
    </source>
</evidence>
<dbReference type="InterPro" id="IPR005495">
    <property type="entry name" value="LptG/LptF_permease"/>
</dbReference>
<evidence type="ECO:0000256" key="4">
    <source>
        <dbReference type="ARBA" id="ARBA00022475"/>
    </source>
</evidence>
<keyword evidence="4" id="KW-1003">Cell membrane</keyword>
<evidence type="ECO:0000256" key="5">
    <source>
        <dbReference type="ARBA" id="ARBA00022519"/>
    </source>
</evidence>
<dbReference type="STRING" id="1458275.AZ34_09965"/>
<evidence type="ECO:0000256" key="3">
    <source>
        <dbReference type="ARBA" id="ARBA00022448"/>
    </source>
</evidence>
<dbReference type="InterPro" id="IPR030922">
    <property type="entry name" value="LptF"/>
</dbReference>
<keyword evidence="3" id="KW-0813">Transport</keyword>
<dbReference type="Proteomes" id="UP000023268">
    <property type="component" value="Unassembled WGS sequence"/>
</dbReference>
<dbReference type="PANTHER" id="PTHR33529">
    <property type="entry name" value="SLR0882 PROTEIN-RELATED"/>
    <property type="match status" value="1"/>
</dbReference>
<feature type="transmembrane region" description="Helical" evidence="9">
    <location>
        <begin position="48"/>
        <end position="81"/>
    </location>
</feature>
<name>A0A016XHN9_9BURK</name>
<dbReference type="AlphaFoldDB" id="A0A016XHN9"/>
<comment type="caution">
    <text evidence="10">The sequence shown here is derived from an EMBL/GenBank/DDBJ whole genome shotgun (WGS) entry which is preliminary data.</text>
</comment>
<evidence type="ECO:0000256" key="2">
    <source>
        <dbReference type="ARBA" id="ARBA00014213"/>
    </source>
</evidence>
<evidence type="ECO:0000313" key="10">
    <source>
        <dbReference type="EMBL" id="EYC51376.1"/>
    </source>
</evidence>
<evidence type="ECO:0000313" key="11">
    <source>
        <dbReference type="Proteomes" id="UP000023268"/>
    </source>
</evidence>
<dbReference type="GO" id="GO:0055085">
    <property type="term" value="P:transmembrane transport"/>
    <property type="evidence" value="ECO:0007669"/>
    <property type="project" value="InterPro"/>
</dbReference>
<evidence type="ECO:0000256" key="9">
    <source>
        <dbReference type="SAM" id="Phobius"/>
    </source>
</evidence>
<gene>
    <name evidence="10" type="ORF">AZ34_09965</name>
</gene>
<feature type="transmembrane region" description="Helical" evidence="9">
    <location>
        <begin position="326"/>
        <end position="347"/>
    </location>
</feature>
<comment type="subcellular location">
    <subcellularLocation>
        <location evidence="1">Cell inner membrane</location>
        <topology evidence="1">Multi-pass membrane protein</topology>
    </subcellularLocation>
</comment>
<keyword evidence="5" id="KW-0997">Cell inner membrane</keyword>
<evidence type="ECO:0000256" key="7">
    <source>
        <dbReference type="ARBA" id="ARBA00022989"/>
    </source>
</evidence>
<feature type="transmembrane region" description="Helical" evidence="9">
    <location>
        <begin position="298"/>
        <end position="319"/>
    </location>
</feature>
<accession>A0A016XHN9</accession>
<feature type="transmembrane region" description="Helical" evidence="9">
    <location>
        <begin position="101"/>
        <end position="124"/>
    </location>
</feature>
<keyword evidence="7 9" id="KW-1133">Transmembrane helix</keyword>
<proteinExistence type="predicted"/>
<evidence type="ECO:0000256" key="1">
    <source>
        <dbReference type="ARBA" id="ARBA00004429"/>
    </source>
</evidence>
<reference evidence="10 11" key="1">
    <citation type="submission" date="2014-02" db="EMBL/GenBank/DDBJ databases">
        <title>Draft Genome of Hylemonella gracilis isolated from the Niagara River.</title>
        <authorList>
            <person name="Pawlowski D.R."/>
            <person name="Koudelka G.B."/>
        </authorList>
    </citation>
    <scope>NUCLEOTIDE SEQUENCE [LARGE SCALE GENOMIC DNA]</scope>
    <source>
        <strain evidence="10 11">Niagara R</strain>
    </source>
</reference>
<evidence type="ECO:0000256" key="6">
    <source>
        <dbReference type="ARBA" id="ARBA00022692"/>
    </source>
</evidence>
<dbReference type="Pfam" id="PF03739">
    <property type="entry name" value="LptF_LptG"/>
    <property type="match status" value="1"/>
</dbReference>
<sequence>MLFDSSIRKELARSFGATAIVLVTILVTMTLIRVLGQASRGNFNPADVMLVMGYTVVTFLPSMISLALFIAVVMTLSRLYADSEMVIWFSSRIGLARLLPALLRFAWPVLLAVALLSLLALPWAKTQISELQRQFAQRNDLERIQPGQFQTSSDGSKVFFVEKGDIGELKANNVFVATEENGKKTVISARRGYTELVGGDRFLVLEHGQRLESRADEPGVRVAEFEHYRMLVLEDPLRGRGALSLGSRPTLDLLLTPTRENLGELSMRLGHPLVALQLLIFALAYTRVNPRVSRTGNLIFSLMLFQILQNLITIGQSWIRQGRLDFGTYMLATHGGLLLLALVWLALRHQAWDWHTLLPSHRRATLAQGKAQP</sequence>
<keyword evidence="8 9" id="KW-0472">Membrane</keyword>
<dbReference type="EMBL" id="JEMG01000001">
    <property type="protein sequence ID" value="EYC51376.1"/>
    <property type="molecule type" value="Genomic_DNA"/>
</dbReference>
<dbReference type="GO" id="GO:0015920">
    <property type="term" value="P:lipopolysaccharide transport"/>
    <property type="evidence" value="ECO:0007669"/>
    <property type="project" value="TreeGrafter"/>
</dbReference>
<dbReference type="OrthoDB" id="9778062at2"/>
<dbReference type="RefSeq" id="WP_035607563.1">
    <property type="nucleotide sequence ID" value="NZ_JEMG01000001.1"/>
</dbReference>
<dbReference type="GO" id="GO:0043190">
    <property type="term" value="C:ATP-binding cassette (ABC) transporter complex"/>
    <property type="evidence" value="ECO:0007669"/>
    <property type="project" value="InterPro"/>
</dbReference>
<protein>
    <recommendedName>
        <fullName evidence="2">Lipopolysaccharide export system permease protein LptF</fullName>
    </recommendedName>
</protein>